<feature type="transmembrane region" description="Helical" evidence="7">
    <location>
        <begin position="156"/>
        <end position="179"/>
    </location>
</feature>
<dbReference type="SMART" id="SM00382">
    <property type="entry name" value="AAA"/>
    <property type="match status" value="1"/>
</dbReference>
<feature type="transmembrane region" description="Helical" evidence="7">
    <location>
        <begin position="20"/>
        <end position="45"/>
    </location>
</feature>
<dbReference type="GO" id="GO:0015421">
    <property type="term" value="F:ABC-type oligopeptide transporter activity"/>
    <property type="evidence" value="ECO:0007669"/>
    <property type="project" value="TreeGrafter"/>
</dbReference>
<dbReference type="Proteomes" id="UP000535543">
    <property type="component" value="Unassembled WGS sequence"/>
</dbReference>
<dbReference type="InterPro" id="IPR039421">
    <property type="entry name" value="Type_1_exporter"/>
</dbReference>
<dbReference type="NCBIfam" id="TIGR02868">
    <property type="entry name" value="CydC"/>
    <property type="match status" value="1"/>
</dbReference>
<dbReference type="PROSITE" id="PS50929">
    <property type="entry name" value="ABC_TM1F"/>
    <property type="match status" value="1"/>
</dbReference>
<dbReference type="SUPFAM" id="SSF90123">
    <property type="entry name" value="ABC transporter transmembrane region"/>
    <property type="match status" value="1"/>
</dbReference>
<dbReference type="InterPro" id="IPR003593">
    <property type="entry name" value="AAA+_ATPase"/>
</dbReference>
<keyword evidence="3" id="KW-0547">Nucleotide-binding</keyword>
<feature type="transmembrane region" description="Helical" evidence="7">
    <location>
        <begin position="244"/>
        <end position="269"/>
    </location>
</feature>
<reference evidence="10 11" key="1">
    <citation type="submission" date="2019-05" db="EMBL/GenBank/DDBJ databases">
        <authorList>
            <person name="Lee S.D."/>
        </authorList>
    </citation>
    <scope>NUCLEOTIDE SEQUENCE [LARGE SCALE GENOMIC DNA]</scope>
    <source>
        <strain evidence="10 11">YC2-7</strain>
    </source>
</reference>
<accession>A0A848KKB5</accession>
<protein>
    <submittedName>
        <fullName evidence="10">Thiol reductant ABC exporter subunit CydC</fullName>
    </submittedName>
</protein>
<dbReference type="RefSeq" id="WP_169589718.1">
    <property type="nucleotide sequence ID" value="NZ_VCQU01000006.1"/>
</dbReference>
<reference evidence="10 11" key="2">
    <citation type="submission" date="2020-06" db="EMBL/GenBank/DDBJ databases">
        <title>Antribacter stalactiti gen. nov., sp. nov., a new member of the family Nacardiaceae isolated from a cave.</title>
        <authorList>
            <person name="Kim I.S."/>
        </authorList>
    </citation>
    <scope>NUCLEOTIDE SEQUENCE [LARGE SCALE GENOMIC DNA]</scope>
    <source>
        <strain evidence="10 11">YC2-7</strain>
    </source>
</reference>
<dbReference type="Gene3D" id="3.40.50.300">
    <property type="entry name" value="P-loop containing nucleotide triphosphate hydrolases"/>
    <property type="match status" value="1"/>
</dbReference>
<dbReference type="PANTHER" id="PTHR43394:SF1">
    <property type="entry name" value="ATP-BINDING CASSETTE SUB-FAMILY B MEMBER 10, MITOCHONDRIAL"/>
    <property type="match status" value="1"/>
</dbReference>
<dbReference type="InterPro" id="IPR036640">
    <property type="entry name" value="ABC1_TM_sf"/>
</dbReference>
<organism evidence="10 11">
    <name type="scientific">Antrihabitans stalactiti</name>
    <dbReference type="NCBI Taxonomy" id="2584121"/>
    <lineage>
        <taxon>Bacteria</taxon>
        <taxon>Bacillati</taxon>
        <taxon>Actinomycetota</taxon>
        <taxon>Actinomycetes</taxon>
        <taxon>Mycobacteriales</taxon>
        <taxon>Nocardiaceae</taxon>
        <taxon>Antrihabitans</taxon>
    </lineage>
</organism>
<dbReference type="InterPro" id="IPR014223">
    <property type="entry name" value="ABC_CydC/D"/>
</dbReference>
<dbReference type="AlphaFoldDB" id="A0A848KKB5"/>
<keyword evidence="11" id="KW-1185">Reference proteome</keyword>
<evidence type="ECO:0000256" key="1">
    <source>
        <dbReference type="ARBA" id="ARBA00004651"/>
    </source>
</evidence>
<dbReference type="PROSITE" id="PS50893">
    <property type="entry name" value="ABC_TRANSPORTER_2"/>
    <property type="match status" value="1"/>
</dbReference>
<dbReference type="GO" id="GO:0034775">
    <property type="term" value="P:glutathione transmembrane transport"/>
    <property type="evidence" value="ECO:0007669"/>
    <property type="project" value="InterPro"/>
</dbReference>
<evidence type="ECO:0000256" key="4">
    <source>
        <dbReference type="ARBA" id="ARBA00022840"/>
    </source>
</evidence>
<keyword evidence="5 7" id="KW-1133">Transmembrane helix</keyword>
<dbReference type="Gene3D" id="1.20.1560.10">
    <property type="entry name" value="ABC transporter type 1, transmembrane domain"/>
    <property type="match status" value="1"/>
</dbReference>
<keyword evidence="6 7" id="KW-0472">Membrane</keyword>
<dbReference type="GO" id="GO:0005886">
    <property type="term" value="C:plasma membrane"/>
    <property type="evidence" value="ECO:0007669"/>
    <property type="project" value="UniProtKB-SubCell"/>
</dbReference>
<evidence type="ECO:0000256" key="2">
    <source>
        <dbReference type="ARBA" id="ARBA00022692"/>
    </source>
</evidence>
<dbReference type="InterPro" id="IPR003439">
    <property type="entry name" value="ABC_transporter-like_ATP-bd"/>
</dbReference>
<dbReference type="InterPro" id="IPR017871">
    <property type="entry name" value="ABC_transporter-like_CS"/>
</dbReference>
<dbReference type="SUPFAM" id="SSF52540">
    <property type="entry name" value="P-loop containing nucleoside triphosphate hydrolases"/>
    <property type="match status" value="1"/>
</dbReference>
<sequence length="586" mass="60401">MFDDPLVRALGLLEVRPRRLALAVAAGVASLGSALALAGVAAWLIARAWQMPPILDLSVAVVAVRALGISRGVFRYLERLASHDTAFRGAVGARSAIYRQLAAGEPAAVTGMRRGMLLTRTGDDVETVAAVVVRAVVPIAVAVVLSVAAVGLMASISGLAAVILAGALALSGIVAPVLASRAARSAEEGSMASAADYAVHAVTTLDHAAELRVAGHLGEVVGAARSASVRAAAAADRAARGNAVAAAATPFAIGASVLGALLIGVALYGPGGGGQGGMTPMALAVLVLVPLAAFEAVALLPAAAQALTRARIAARRVVSLVDGAGVAAAPGRQDATDWVVRARRLRSGWPDSAVTPPIDLDLARGARVAVVGASGVGKTTLLMTLAGLLEPVEGRITLGGKDLHDIDPGSVRRRVTFFAEDAHLFDTTLLENLRVARGSLTTSEAEDVLRSVGLGEWLDGLVDGVDTVLVGGDRAVSGGQRRRILLARAIVSPADVLLLDEPTEHLDAREGAELLRRLLDRGSGLVVRRRTVVVVTHQLPNDSRPDQVISLDSAQRENALPIAAGPRTFVSTRERRWSEVGYTKDM</sequence>
<comment type="caution">
    <text evidence="10">The sequence shown here is derived from an EMBL/GenBank/DDBJ whole genome shotgun (WGS) entry which is preliminary data.</text>
</comment>
<dbReference type="CDD" id="cd03228">
    <property type="entry name" value="ABCC_MRP_Like"/>
    <property type="match status" value="1"/>
</dbReference>
<evidence type="ECO:0000256" key="7">
    <source>
        <dbReference type="SAM" id="Phobius"/>
    </source>
</evidence>
<evidence type="ECO:0000313" key="10">
    <source>
        <dbReference type="EMBL" id="NMN97132.1"/>
    </source>
</evidence>
<evidence type="ECO:0000313" key="11">
    <source>
        <dbReference type="Proteomes" id="UP000535543"/>
    </source>
</evidence>
<dbReference type="Pfam" id="PF00005">
    <property type="entry name" value="ABC_tran"/>
    <property type="match status" value="1"/>
</dbReference>
<name>A0A848KKB5_9NOCA</name>
<dbReference type="GO" id="GO:0045454">
    <property type="term" value="P:cell redox homeostasis"/>
    <property type="evidence" value="ECO:0007669"/>
    <property type="project" value="InterPro"/>
</dbReference>
<keyword evidence="2 7" id="KW-0812">Transmembrane</keyword>
<evidence type="ECO:0000256" key="3">
    <source>
        <dbReference type="ARBA" id="ARBA00022741"/>
    </source>
</evidence>
<evidence type="ECO:0000256" key="6">
    <source>
        <dbReference type="ARBA" id="ARBA00023136"/>
    </source>
</evidence>
<dbReference type="GO" id="GO:0005524">
    <property type="term" value="F:ATP binding"/>
    <property type="evidence" value="ECO:0007669"/>
    <property type="project" value="UniProtKB-KW"/>
</dbReference>
<evidence type="ECO:0000259" key="8">
    <source>
        <dbReference type="PROSITE" id="PS50893"/>
    </source>
</evidence>
<dbReference type="InterPro" id="IPR011527">
    <property type="entry name" value="ABC1_TM_dom"/>
</dbReference>
<feature type="domain" description="ABC transporter" evidence="8">
    <location>
        <begin position="340"/>
        <end position="578"/>
    </location>
</feature>
<keyword evidence="4" id="KW-0067">ATP-binding</keyword>
<gene>
    <name evidence="10" type="primary">cydC</name>
    <name evidence="10" type="ORF">FGL95_18995</name>
</gene>
<dbReference type="PROSITE" id="PS00211">
    <property type="entry name" value="ABC_TRANSPORTER_1"/>
    <property type="match status" value="1"/>
</dbReference>
<feature type="transmembrane region" description="Helical" evidence="7">
    <location>
        <begin position="128"/>
        <end position="150"/>
    </location>
</feature>
<feature type="transmembrane region" description="Helical" evidence="7">
    <location>
        <begin position="281"/>
        <end position="307"/>
    </location>
</feature>
<evidence type="ECO:0000256" key="5">
    <source>
        <dbReference type="ARBA" id="ARBA00022989"/>
    </source>
</evidence>
<dbReference type="GO" id="GO:0016887">
    <property type="term" value="F:ATP hydrolysis activity"/>
    <property type="evidence" value="ECO:0007669"/>
    <property type="project" value="InterPro"/>
</dbReference>
<dbReference type="PANTHER" id="PTHR43394">
    <property type="entry name" value="ATP-DEPENDENT PERMEASE MDL1, MITOCHONDRIAL"/>
    <property type="match status" value="1"/>
</dbReference>
<evidence type="ECO:0000259" key="9">
    <source>
        <dbReference type="PROSITE" id="PS50929"/>
    </source>
</evidence>
<feature type="domain" description="ABC transmembrane type-1" evidence="9">
    <location>
        <begin position="21"/>
        <end position="309"/>
    </location>
</feature>
<proteinExistence type="predicted"/>
<dbReference type="InterPro" id="IPR027417">
    <property type="entry name" value="P-loop_NTPase"/>
</dbReference>
<dbReference type="EMBL" id="VCQU01000006">
    <property type="protein sequence ID" value="NMN97132.1"/>
    <property type="molecule type" value="Genomic_DNA"/>
</dbReference>
<comment type="subcellular location">
    <subcellularLocation>
        <location evidence="1">Cell membrane</location>
        <topology evidence="1">Multi-pass membrane protein</topology>
    </subcellularLocation>
</comment>